<dbReference type="PROSITE" id="PS00108">
    <property type="entry name" value="PROTEIN_KINASE_ST"/>
    <property type="match status" value="1"/>
</dbReference>
<dbReference type="SUPFAM" id="SSF52047">
    <property type="entry name" value="RNI-like"/>
    <property type="match status" value="1"/>
</dbReference>
<keyword evidence="25" id="KW-1185">Reference proteome</keyword>
<evidence type="ECO:0000256" key="9">
    <source>
        <dbReference type="ARBA" id="ARBA00022729"/>
    </source>
</evidence>
<evidence type="ECO:0000256" key="1">
    <source>
        <dbReference type="ARBA" id="ARBA00004479"/>
    </source>
</evidence>
<reference evidence="24" key="1">
    <citation type="submission" date="2022-08" db="EMBL/GenBank/DDBJ databases">
        <authorList>
            <person name="Gutierrez-Valencia J."/>
        </authorList>
    </citation>
    <scope>NUCLEOTIDE SEQUENCE</scope>
</reference>
<dbReference type="Gene3D" id="3.30.200.20">
    <property type="entry name" value="Phosphorylase Kinase, domain 1"/>
    <property type="match status" value="1"/>
</dbReference>
<dbReference type="InterPro" id="IPR052592">
    <property type="entry name" value="LRR-RLK"/>
</dbReference>
<keyword evidence="8 21" id="KW-0812">Transmembrane</keyword>
<feature type="chain" id="PRO_5043841247" description="non-specific serine/threonine protein kinase" evidence="22">
    <location>
        <begin position="27"/>
        <end position="696"/>
    </location>
</feature>
<keyword evidence="15 21" id="KW-0472">Membrane</keyword>
<evidence type="ECO:0000256" key="11">
    <source>
        <dbReference type="ARBA" id="ARBA00022741"/>
    </source>
</evidence>
<keyword evidence="17" id="KW-0325">Glycoprotein</keyword>
<keyword evidence="12" id="KW-0418">Kinase</keyword>
<dbReference type="SMART" id="SM00220">
    <property type="entry name" value="S_TKc"/>
    <property type="match status" value="1"/>
</dbReference>
<evidence type="ECO:0000256" key="2">
    <source>
        <dbReference type="ARBA" id="ARBA00008684"/>
    </source>
</evidence>
<dbReference type="AlphaFoldDB" id="A0AAV0QMX4"/>
<dbReference type="Pfam" id="PF00560">
    <property type="entry name" value="LRR_1"/>
    <property type="match status" value="6"/>
</dbReference>
<keyword evidence="9 22" id="KW-0732">Signal</keyword>
<comment type="catalytic activity">
    <reaction evidence="19">
        <text>L-seryl-[protein] + ATP = O-phospho-L-seryl-[protein] + ADP + H(+)</text>
        <dbReference type="Rhea" id="RHEA:17989"/>
        <dbReference type="Rhea" id="RHEA-COMP:9863"/>
        <dbReference type="Rhea" id="RHEA-COMP:11604"/>
        <dbReference type="ChEBI" id="CHEBI:15378"/>
        <dbReference type="ChEBI" id="CHEBI:29999"/>
        <dbReference type="ChEBI" id="CHEBI:30616"/>
        <dbReference type="ChEBI" id="CHEBI:83421"/>
        <dbReference type="ChEBI" id="CHEBI:456216"/>
        <dbReference type="EC" id="2.7.11.1"/>
    </reaction>
</comment>
<evidence type="ECO:0000313" key="24">
    <source>
        <dbReference type="EMBL" id="CAI0546246.1"/>
    </source>
</evidence>
<gene>
    <name evidence="24" type="ORF">LITE_LOCUS43895</name>
</gene>
<feature type="binding site" evidence="20">
    <location>
        <position position="521"/>
    </location>
    <ligand>
        <name>ATP</name>
        <dbReference type="ChEBI" id="CHEBI:30616"/>
    </ligand>
</feature>
<dbReference type="PROSITE" id="PS50011">
    <property type="entry name" value="PROTEIN_KINASE_DOM"/>
    <property type="match status" value="1"/>
</dbReference>
<evidence type="ECO:0000256" key="12">
    <source>
        <dbReference type="ARBA" id="ARBA00022777"/>
    </source>
</evidence>
<evidence type="ECO:0000256" key="10">
    <source>
        <dbReference type="ARBA" id="ARBA00022737"/>
    </source>
</evidence>
<evidence type="ECO:0000256" key="19">
    <source>
        <dbReference type="ARBA" id="ARBA00048679"/>
    </source>
</evidence>
<evidence type="ECO:0000256" key="4">
    <source>
        <dbReference type="ARBA" id="ARBA00022527"/>
    </source>
</evidence>
<dbReference type="EC" id="2.7.11.1" evidence="3"/>
<dbReference type="InterPro" id="IPR008271">
    <property type="entry name" value="Ser/Thr_kinase_AS"/>
</dbReference>
<comment type="caution">
    <text evidence="24">The sequence shown here is derived from an EMBL/GenBank/DDBJ whole genome shotgun (WGS) entry which is preliminary data.</text>
</comment>
<evidence type="ECO:0000256" key="21">
    <source>
        <dbReference type="SAM" id="Phobius"/>
    </source>
</evidence>
<evidence type="ECO:0000256" key="6">
    <source>
        <dbReference type="ARBA" id="ARBA00022614"/>
    </source>
</evidence>
<keyword evidence="7" id="KW-0808">Transferase</keyword>
<dbReference type="InterPro" id="IPR017441">
    <property type="entry name" value="Protein_kinase_ATP_BS"/>
</dbReference>
<dbReference type="SUPFAM" id="SSF56112">
    <property type="entry name" value="Protein kinase-like (PK-like)"/>
    <property type="match status" value="1"/>
</dbReference>
<protein>
    <recommendedName>
        <fullName evidence="3">non-specific serine/threonine protein kinase</fullName>
        <ecNumber evidence="3">2.7.11.1</ecNumber>
    </recommendedName>
</protein>
<dbReference type="GO" id="GO:0016020">
    <property type="term" value="C:membrane"/>
    <property type="evidence" value="ECO:0007669"/>
    <property type="project" value="UniProtKB-SubCell"/>
</dbReference>
<name>A0AAV0QMX4_9ROSI</name>
<dbReference type="SMART" id="SM00369">
    <property type="entry name" value="LRR_TYP"/>
    <property type="match status" value="5"/>
</dbReference>
<dbReference type="Gene3D" id="3.80.10.10">
    <property type="entry name" value="Ribonuclease Inhibitor"/>
    <property type="match status" value="3"/>
</dbReference>
<proteinExistence type="inferred from homology"/>
<keyword evidence="5" id="KW-0597">Phosphoprotein</keyword>
<keyword evidence="11 20" id="KW-0547">Nucleotide-binding</keyword>
<dbReference type="InterPro" id="IPR003591">
    <property type="entry name" value="Leu-rich_rpt_typical-subtyp"/>
</dbReference>
<evidence type="ECO:0000256" key="3">
    <source>
        <dbReference type="ARBA" id="ARBA00012513"/>
    </source>
</evidence>
<evidence type="ECO:0000256" key="22">
    <source>
        <dbReference type="SAM" id="SignalP"/>
    </source>
</evidence>
<feature type="signal peptide" evidence="22">
    <location>
        <begin position="1"/>
        <end position="26"/>
    </location>
</feature>
<sequence>MELLPLLQQFVLLFLLLCCSFSSVFPRSHELGILLEVKESLIAGGESLSDWNRSNPNFCKWSGVTCRSGRVVSGLNLSDSSLTGSIPPALGRLQNLLHLDLSSNALTGPIPTTLANLSVLESLLLFTNDLTGEVPPQLGNSRSLERLRLGNNRFTGELPRTLGKIRALSLLDISGNSLTGVLPAQLALCKNLTHIDLNDNRLAGSIPAWLGTLPLLGELKLSRNQFSGPLPPELFKCSNLMLLYLDGNSLNGTLPSEIGNLEVLNFLRLDHNQFSGHIPPALGNLSKQLELRMSHNSFSGEIPAELGRLQQLQIILDLSYNNLTGSIPPSIGKLSTLEALDLSHNQLQGRVPPQVGEIRSLGYFNVSFNRLEGDLGDRFQRWKADSFLGNSKLCGGPLDQCRRSANKHSSLSEAAIVVLSAITTLAALALLGLGLTFFCKRRREYLRARSDVSCIYSSSKSSHAHRRPLFLNPGSMKREFRWDDIMEATNHLGDEFVIGSGGSGTIYRAELRNGDTVAVKKVPWKDELMFNKSFAREVKTLGRIRHRHLVKLMGYCCNRGAGFNLLIYDYMENGSLWDWLHRQPGVNNKRKQCLDWEVRMQIALGLVRGVEYLHHDCVPIILHRDIKSSNVLLDSDMEAHLGDFGLAKSVVEFYDTTSTTESNSLFAGSYGYIAPGSLTLLSSLFPNFWVFFQLSV</sequence>
<evidence type="ECO:0000256" key="17">
    <source>
        <dbReference type="ARBA" id="ARBA00023180"/>
    </source>
</evidence>
<keyword evidence="13 20" id="KW-0067">ATP-binding</keyword>
<dbReference type="InterPro" id="IPR000719">
    <property type="entry name" value="Prot_kinase_dom"/>
</dbReference>
<evidence type="ECO:0000256" key="18">
    <source>
        <dbReference type="ARBA" id="ARBA00047899"/>
    </source>
</evidence>
<dbReference type="PANTHER" id="PTHR48054">
    <property type="entry name" value="RECEPTOR KINASE-LIKE PROTEIN XA21"/>
    <property type="match status" value="1"/>
</dbReference>
<dbReference type="FunFam" id="1.10.510.10:FF:001023">
    <property type="entry name" value="Os07g0541700 protein"/>
    <property type="match status" value="1"/>
</dbReference>
<dbReference type="InterPro" id="IPR011009">
    <property type="entry name" value="Kinase-like_dom_sf"/>
</dbReference>
<dbReference type="GO" id="GO:0005524">
    <property type="term" value="F:ATP binding"/>
    <property type="evidence" value="ECO:0007669"/>
    <property type="project" value="UniProtKB-UniRule"/>
</dbReference>
<dbReference type="PANTHER" id="PTHR48054:SF14">
    <property type="entry name" value="MDIS1-INTERACTING RECEPTOR LIKE KINASE 2-LIKE"/>
    <property type="match status" value="1"/>
</dbReference>
<dbReference type="Pfam" id="PF00069">
    <property type="entry name" value="Pkinase"/>
    <property type="match status" value="1"/>
</dbReference>
<dbReference type="InterPro" id="IPR032675">
    <property type="entry name" value="LRR_dom_sf"/>
</dbReference>
<keyword evidence="16" id="KW-0675">Receptor</keyword>
<evidence type="ECO:0000256" key="15">
    <source>
        <dbReference type="ARBA" id="ARBA00023136"/>
    </source>
</evidence>
<comment type="subcellular location">
    <subcellularLocation>
        <location evidence="1">Membrane</location>
        <topology evidence="1">Single-pass type I membrane protein</topology>
    </subcellularLocation>
</comment>
<evidence type="ECO:0000256" key="7">
    <source>
        <dbReference type="ARBA" id="ARBA00022679"/>
    </source>
</evidence>
<feature type="domain" description="Protein kinase" evidence="23">
    <location>
        <begin position="492"/>
        <end position="696"/>
    </location>
</feature>
<evidence type="ECO:0000259" key="23">
    <source>
        <dbReference type="PROSITE" id="PS50011"/>
    </source>
</evidence>
<evidence type="ECO:0000256" key="20">
    <source>
        <dbReference type="PROSITE-ProRule" id="PRU10141"/>
    </source>
</evidence>
<dbReference type="FunFam" id="3.30.200.20:FF:000687">
    <property type="entry name" value="LRR receptor-like serine/threonine-protein kinase GSO1"/>
    <property type="match status" value="1"/>
</dbReference>
<dbReference type="InterPro" id="IPR001611">
    <property type="entry name" value="Leu-rich_rpt"/>
</dbReference>
<comment type="catalytic activity">
    <reaction evidence="18">
        <text>L-threonyl-[protein] + ATP = O-phospho-L-threonyl-[protein] + ADP + H(+)</text>
        <dbReference type="Rhea" id="RHEA:46608"/>
        <dbReference type="Rhea" id="RHEA-COMP:11060"/>
        <dbReference type="Rhea" id="RHEA-COMP:11605"/>
        <dbReference type="ChEBI" id="CHEBI:15378"/>
        <dbReference type="ChEBI" id="CHEBI:30013"/>
        <dbReference type="ChEBI" id="CHEBI:30616"/>
        <dbReference type="ChEBI" id="CHEBI:61977"/>
        <dbReference type="ChEBI" id="CHEBI:456216"/>
        <dbReference type="EC" id="2.7.11.1"/>
    </reaction>
</comment>
<keyword evidence="14 21" id="KW-1133">Transmembrane helix</keyword>
<evidence type="ECO:0000256" key="14">
    <source>
        <dbReference type="ARBA" id="ARBA00022989"/>
    </source>
</evidence>
<dbReference type="EMBL" id="CAMGYJ010000009">
    <property type="protein sequence ID" value="CAI0546246.1"/>
    <property type="molecule type" value="Genomic_DNA"/>
</dbReference>
<keyword evidence="6" id="KW-0433">Leucine-rich repeat</keyword>
<keyword evidence="10" id="KW-0677">Repeat</keyword>
<evidence type="ECO:0000313" key="25">
    <source>
        <dbReference type="Proteomes" id="UP001154282"/>
    </source>
</evidence>
<dbReference type="Pfam" id="PF13855">
    <property type="entry name" value="LRR_8"/>
    <property type="match status" value="1"/>
</dbReference>
<evidence type="ECO:0000256" key="16">
    <source>
        <dbReference type="ARBA" id="ARBA00023170"/>
    </source>
</evidence>
<comment type="similarity">
    <text evidence="2">Belongs to the protein kinase superfamily. Ser/Thr protein kinase family.</text>
</comment>
<dbReference type="FunFam" id="3.80.10.10:FF:000177">
    <property type="entry name" value="Leucine-rich repeat receptor-like serine/threonine-protein kinase At1g17230"/>
    <property type="match status" value="1"/>
</dbReference>
<dbReference type="GO" id="GO:0004674">
    <property type="term" value="F:protein serine/threonine kinase activity"/>
    <property type="evidence" value="ECO:0007669"/>
    <property type="project" value="UniProtKB-KW"/>
</dbReference>
<dbReference type="Gene3D" id="1.10.510.10">
    <property type="entry name" value="Transferase(Phosphotransferase) domain 1"/>
    <property type="match status" value="1"/>
</dbReference>
<keyword evidence="4" id="KW-0723">Serine/threonine-protein kinase</keyword>
<dbReference type="PRINTS" id="PR00019">
    <property type="entry name" value="LEURICHRPT"/>
</dbReference>
<evidence type="ECO:0000256" key="13">
    <source>
        <dbReference type="ARBA" id="ARBA00022840"/>
    </source>
</evidence>
<evidence type="ECO:0000256" key="5">
    <source>
        <dbReference type="ARBA" id="ARBA00022553"/>
    </source>
</evidence>
<accession>A0AAV0QMX4</accession>
<dbReference type="Pfam" id="PF08263">
    <property type="entry name" value="LRRNT_2"/>
    <property type="match status" value="1"/>
</dbReference>
<dbReference type="SUPFAM" id="SSF52058">
    <property type="entry name" value="L domain-like"/>
    <property type="match status" value="1"/>
</dbReference>
<feature type="transmembrane region" description="Helical" evidence="21">
    <location>
        <begin position="414"/>
        <end position="439"/>
    </location>
</feature>
<dbReference type="InterPro" id="IPR013210">
    <property type="entry name" value="LRR_N_plant-typ"/>
</dbReference>
<organism evidence="24 25">
    <name type="scientific">Linum tenue</name>
    <dbReference type="NCBI Taxonomy" id="586396"/>
    <lineage>
        <taxon>Eukaryota</taxon>
        <taxon>Viridiplantae</taxon>
        <taxon>Streptophyta</taxon>
        <taxon>Embryophyta</taxon>
        <taxon>Tracheophyta</taxon>
        <taxon>Spermatophyta</taxon>
        <taxon>Magnoliopsida</taxon>
        <taxon>eudicotyledons</taxon>
        <taxon>Gunneridae</taxon>
        <taxon>Pentapetalae</taxon>
        <taxon>rosids</taxon>
        <taxon>fabids</taxon>
        <taxon>Malpighiales</taxon>
        <taxon>Linaceae</taxon>
        <taxon>Linum</taxon>
    </lineage>
</organism>
<dbReference type="Proteomes" id="UP001154282">
    <property type="component" value="Unassembled WGS sequence"/>
</dbReference>
<dbReference type="PROSITE" id="PS00107">
    <property type="entry name" value="PROTEIN_KINASE_ATP"/>
    <property type="match status" value="1"/>
</dbReference>
<evidence type="ECO:0000256" key="8">
    <source>
        <dbReference type="ARBA" id="ARBA00022692"/>
    </source>
</evidence>